<dbReference type="EMBL" id="FN595246">
    <property type="protein sequence ID" value="CCB47995.1"/>
    <property type="molecule type" value="Genomic_DNA"/>
</dbReference>
<name>F6H747_VITVI</name>
<organism evidence="2 3">
    <name type="scientific">Vitis vinifera</name>
    <name type="common">Grape</name>
    <dbReference type="NCBI Taxonomy" id="29760"/>
    <lineage>
        <taxon>Eukaryota</taxon>
        <taxon>Viridiplantae</taxon>
        <taxon>Streptophyta</taxon>
        <taxon>Embryophyta</taxon>
        <taxon>Tracheophyta</taxon>
        <taxon>Spermatophyta</taxon>
        <taxon>Magnoliopsida</taxon>
        <taxon>eudicotyledons</taxon>
        <taxon>Gunneridae</taxon>
        <taxon>Pentapetalae</taxon>
        <taxon>rosids</taxon>
        <taxon>Vitales</taxon>
        <taxon>Vitaceae</taxon>
        <taxon>Viteae</taxon>
        <taxon>Vitis</taxon>
    </lineage>
</organism>
<evidence type="ECO:0000256" key="1">
    <source>
        <dbReference type="SAM" id="MobiDB-lite"/>
    </source>
</evidence>
<proteinExistence type="predicted"/>
<feature type="region of interest" description="Disordered" evidence="1">
    <location>
        <begin position="57"/>
        <end position="84"/>
    </location>
</feature>
<reference evidence="3" key="1">
    <citation type="journal article" date="2007" name="Nature">
        <title>The grapevine genome sequence suggests ancestral hexaploidization in major angiosperm phyla.</title>
        <authorList>
            <consortium name="The French-Italian Public Consortium for Grapevine Genome Characterization."/>
            <person name="Jaillon O."/>
            <person name="Aury J.-M."/>
            <person name="Noel B."/>
            <person name="Policriti A."/>
            <person name="Clepet C."/>
            <person name="Casagrande A."/>
            <person name="Choisne N."/>
            <person name="Aubourg S."/>
            <person name="Vitulo N."/>
            <person name="Jubin C."/>
            <person name="Vezzi A."/>
            <person name="Legeai F."/>
            <person name="Hugueney P."/>
            <person name="Dasilva C."/>
            <person name="Horner D."/>
            <person name="Mica E."/>
            <person name="Jublot D."/>
            <person name="Poulain J."/>
            <person name="Bruyere C."/>
            <person name="Billault A."/>
            <person name="Segurens B."/>
            <person name="Gouyvenoux M."/>
            <person name="Ugarte E."/>
            <person name="Cattonaro F."/>
            <person name="Anthouard V."/>
            <person name="Vico V."/>
            <person name="Del Fabbro C."/>
            <person name="Alaux M."/>
            <person name="Di Gaspero G."/>
            <person name="Dumas V."/>
            <person name="Felice N."/>
            <person name="Paillard S."/>
            <person name="Juman I."/>
            <person name="Moroldo M."/>
            <person name="Scalabrin S."/>
            <person name="Canaguier A."/>
            <person name="Le Clainche I."/>
            <person name="Malacrida G."/>
            <person name="Durand E."/>
            <person name="Pesole G."/>
            <person name="Laucou V."/>
            <person name="Chatelet P."/>
            <person name="Merdinoglu D."/>
            <person name="Delledonne M."/>
            <person name="Pezzotti M."/>
            <person name="Lecharny A."/>
            <person name="Scarpelli C."/>
            <person name="Artiguenave F."/>
            <person name="Pe M.E."/>
            <person name="Valle G."/>
            <person name="Morgante M."/>
            <person name="Caboche M."/>
            <person name="Adam-Blondon A.-F."/>
            <person name="Weissenbach J."/>
            <person name="Quetier F."/>
            <person name="Wincker P."/>
        </authorList>
    </citation>
    <scope>NUCLEOTIDE SEQUENCE [LARGE SCALE GENOMIC DNA]</scope>
    <source>
        <strain evidence="3">cv. Pinot noir / PN40024</strain>
    </source>
</reference>
<dbReference type="PaxDb" id="29760-VIT_05s0077g01410.t01"/>
<feature type="compositionally biased region" description="Low complexity" evidence="1">
    <location>
        <begin position="26"/>
        <end position="36"/>
    </location>
</feature>
<protein>
    <submittedName>
        <fullName evidence="2">Uncharacterized protein</fullName>
    </submittedName>
</protein>
<keyword evidence="3" id="KW-1185">Reference proteome</keyword>
<dbReference type="eggNOG" id="ENOG502SCKM">
    <property type="taxonomic scope" value="Eukaryota"/>
</dbReference>
<dbReference type="HOGENOM" id="CLU_192522_0_0_1"/>
<gene>
    <name evidence="2" type="ordered locus">VIT_05s0077g01410</name>
</gene>
<dbReference type="Proteomes" id="UP000009183">
    <property type="component" value="Chromosome 5"/>
</dbReference>
<dbReference type="AlphaFoldDB" id="F6H747"/>
<sequence>MASEKANARIPDSCTSSNQAALAERTTNTNSTTNSNFGKALAQRALFRSRRRLWVGGRKTTNNEAKSLPSRLSKVSLAEDSENQ</sequence>
<dbReference type="InParanoid" id="F6H747"/>
<dbReference type="OrthoDB" id="1616998at2759"/>
<feature type="region of interest" description="Disordered" evidence="1">
    <location>
        <begin position="1"/>
        <end position="37"/>
    </location>
</feature>
<accession>F6H747</accession>
<evidence type="ECO:0000313" key="3">
    <source>
        <dbReference type="Proteomes" id="UP000009183"/>
    </source>
</evidence>
<evidence type="ECO:0000313" key="2">
    <source>
        <dbReference type="EMBL" id="CCB47995.1"/>
    </source>
</evidence>